<feature type="transmembrane region" description="Helical" evidence="1">
    <location>
        <begin position="42"/>
        <end position="65"/>
    </location>
</feature>
<comment type="caution">
    <text evidence="2">The sequence shown here is derived from an EMBL/GenBank/DDBJ whole genome shotgun (WGS) entry which is preliminary data.</text>
</comment>
<dbReference type="EMBL" id="JAAATW010000004">
    <property type="protein sequence ID" value="NBE09129.1"/>
    <property type="molecule type" value="Genomic_DNA"/>
</dbReference>
<organism evidence="2 3">
    <name type="scientific">Paragemmobacter ruber</name>
    <dbReference type="NCBI Taxonomy" id="1985673"/>
    <lineage>
        <taxon>Bacteria</taxon>
        <taxon>Pseudomonadati</taxon>
        <taxon>Pseudomonadota</taxon>
        <taxon>Alphaproteobacteria</taxon>
        <taxon>Rhodobacterales</taxon>
        <taxon>Paracoccaceae</taxon>
        <taxon>Paragemmobacter</taxon>
    </lineage>
</organism>
<accession>A0ABW9Y9B2</accession>
<proteinExistence type="predicted"/>
<sequence length="74" mass="7908">MTKRTQKSSGEVISTIVFAGGGLVLMGGAMDPEAEPARRAMLALGALGGFAAAGRFVIAALWDAWRTGWRKEWR</sequence>
<reference evidence="3" key="1">
    <citation type="submission" date="2020-01" db="EMBL/GenBank/DDBJ databases">
        <title>Sphingomonas sp. strain CSW-10.</title>
        <authorList>
            <person name="Chen W.-M."/>
        </authorList>
    </citation>
    <scope>NUCLEOTIDE SEQUENCE [LARGE SCALE GENOMIC DNA]</scope>
    <source>
        <strain evidence="3">CCP-1</strain>
    </source>
</reference>
<protein>
    <submittedName>
        <fullName evidence="2">Uncharacterized protein</fullName>
    </submittedName>
</protein>
<keyword evidence="1" id="KW-0472">Membrane</keyword>
<dbReference type="RefSeq" id="WP_161768206.1">
    <property type="nucleotide sequence ID" value="NZ_JAAATW010000004.1"/>
</dbReference>
<dbReference type="Proteomes" id="UP001517376">
    <property type="component" value="Unassembled WGS sequence"/>
</dbReference>
<evidence type="ECO:0000313" key="3">
    <source>
        <dbReference type="Proteomes" id="UP001517376"/>
    </source>
</evidence>
<keyword evidence="3" id="KW-1185">Reference proteome</keyword>
<keyword evidence="1" id="KW-1133">Transmembrane helix</keyword>
<name>A0ABW9Y9B2_9RHOB</name>
<keyword evidence="1" id="KW-0812">Transmembrane</keyword>
<evidence type="ECO:0000313" key="2">
    <source>
        <dbReference type="EMBL" id="NBE09129.1"/>
    </source>
</evidence>
<feature type="transmembrane region" description="Helical" evidence="1">
    <location>
        <begin position="12"/>
        <end position="30"/>
    </location>
</feature>
<gene>
    <name evidence="2" type="ORF">GU920_16415</name>
</gene>
<evidence type="ECO:0000256" key="1">
    <source>
        <dbReference type="SAM" id="Phobius"/>
    </source>
</evidence>